<dbReference type="RefSeq" id="WP_031502816.1">
    <property type="nucleotide sequence ID" value="NC_022795.1"/>
</dbReference>
<dbReference type="InterPro" id="IPR011990">
    <property type="entry name" value="TPR-like_helical_dom_sf"/>
</dbReference>
<feature type="domain" description="GGDEF" evidence="2">
    <location>
        <begin position="1222"/>
        <end position="1351"/>
    </location>
</feature>
<evidence type="ECO:0000259" key="2">
    <source>
        <dbReference type="PROSITE" id="PS50887"/>
    </source>
</evidence>
<protein>
    <recommendedName>
        <fullName evidence="2">GGDEF domain-containing protein</fullName>
    </recommendedName>
</protein>
<evidence type="ECO:0000313" key="4">
    <source>
        <dbReference type="Proteomes" id="UP000077469"/>
    </source>
</evidence>
<dbReference type="NCBIfam" id="TIGR00254">
    <property type="entry name" value="GGDEF"/>
    <property type="match status" value="1"/>
</dbReference>
<dbReference type="PaxDb" id="1123384-AJ81_10605"/>
<dbReference type="InterPro" id="IPR011579">
    <property type="entry name" value="ATPase_dom"/>
</dbReference>
<dbReference type="FunFam" id="3.30.70.270:FF:000001">
    <property type="entry name" value="Diguanylate cyclase domain protein"/>
    <property type="match status" value="1"/>
</dbReference>
<sequence>MRLVKFLRQTYSGDEFLIVANNVYKRLKVVKREAVEEGREELIDFLTKLSRMKHPAIAPIEESDFRSELPQVQFTYYGGEPIEMKEMKDAQEFAMFLLALLRELVHHGIVIPVIGFEDFLKRDGDYSMIAPCWRNHKEIPEKEGIFVAPEFASHGVASVASTAYVFGKMILSFSQDETIRELVSQFVQEDPTRRRLHFVISSSSVGSFGRVRIRPVILARREEEEILSFVKNLAPKLNTILVYGPQRSGKTTLLSSLVDQFRHSNIPTVWLTNVDALVTDLVQLLDDETYLSLDDVTKNNVSKFLSSQLLSSDEVILTVAKLLNRMRTLVLVADDTHELTASMKTLLRQLNEYVYPHGHVLLLASITEDVGLPVDLKTGVGPLSFEETKRLISQSLAIGEDRIPGEFLRWLYTVTQGLAGKIAEVLKILAKENKLSFSEGNLQVDKTFLESDMSGVLELSLEKYMSLNEALLSLCGEKFSPEEVQILCEALDLKREELNDSLRTLMKDGLIYYENERFRFTLPEIWRSFYDSVSPSIRNQAHSFLAAKVSDREKRAWHLRMLGKTISAAAMYLLAARREISSYGDISAALDYLAQAQQLMRDRESYALVSLKFKALGIKGQSNSLKLFAKELEKKEKFAFFRYAALVIAGEVREASELEKEIDFSGRASYSELSRLIYRARRILRSGERVDQELIKKLSLLVSNLLDLPLHKKLKASTLNVLARARGIESMRSLDLLNTARSLAEEGPFYDVLADTLLLLGTRLTATPEAQRLFSQVVEIANKIGSQDLLMTALSNMMWTNLYRGEIEKMFSAMYQLREFARMVANGVTEAYTYFVEAQYHTYNKQLEEALEDLEKERSIEKSLGIEERGLRAMVAAHAICGNIDEARKILKENIDNPALNNPLFVEFRDLLLAENDEELLRSWKKFLSKDHLYWMEEAYQVFGAKIAVLDRDSFFSFAERLEKEAIKSGAFLSLAQVLESLALAYKTLGEDLLALNYAERATTIYRTHSFDAAADWLENRLGVESEMSRLMRTLEMGSVKEEDIKVKLGDLRSLVRSFVDSYAVTQYAFDTLKVADIQDDLKSILDFLLSRMMNVLPVNSAALILTDGSGRIVELSQFNVKDIPKNPAASYEPFEVYHTIQLDHNYRLSLYLANKSLYVNRIQGENLMRIVLNLQDISTHILKNALSYRRSITDPLTGLYTRWYFLQRLREEFERAKRYSGSFSVVMADIDDFKKVNDTYGHKIGDEVLKFISSVMRTYTRTTDIVGRYGGEEFILILPNTDKESAALVCQKILHGMIAMNPFDFRITMSFGVAGYPEDDVFEPDELVSLADKAMYISKERGKACVTVYR</sequence>
<feature type="coiled-coil region" evidence="1">
    <location>
        <begin position="837"/>
        <end position="864"/>
    </location>
</feature>
<dbReference type="OrthoDB" id="38958at2"/>
<dbReference type="InterPro" id="IPR050469">
    <property type="entry name" value="Diguanylate_Cyclase"/>
</dbReference>
<dbReference type="GO" id="GO:0052621">
    <property type="term" value="F:diguanylate cyclase activity"/>
    <property type="evidence" value="ECO:0007669"/>
    <property type="project" value="TreeGrafter"/>
</dbReference>
<keyword evidence="4" id="KW-1185">Reference proteome</keyword>
<dbReference type="KEGG" id="phy:AJ81_10605"/>
<dbReference type="GO" id="GO:1902201">
    <property type="term" value="P:negative regulation of bacterial-type flagellum-dependent cell motility"/>
    <property type="evidence" value="ECO:0007669"/>
    <property type="project" value="TreeGrafter"/>
</dbReference>
<dbReference type="SUPFAM" id="SSF52540">
    <property type="entry name" value="P-loop containing nucleoside triphosphate hydrolases"/>
    <property type="match status" value="1"/>
</dbReference>
<dbReference type="GO" id="GO:0043709">
    <property type="term" value="P:cell adhesion involved in single-species biofilm formation"/>
    <property type="evidence" value="ECO:0007669"/>
    <property type="project" value="TreeGrafter"/>
</dbReference>
<dbReference type="EMBL" id="CP007141">
    <property type="protein sequence ID" value="AJC74933.1"/>
    <property type="molecule type" value="Genomic_DNA"/>
</dbReference>
<dbReference type="InterPro" id="IPR029787">
    <property type="entry name" value="Nucleotide_cyclase"/>
</dbReference>
<dbReference type="GO" id="GO:0005886">
    <property type="term" value="C:plasma membrane"/>
    <property type="evidence" value="ECO:0007669"/>
    <property type="project" value="TreeGrafter"/>
</dbReference>
<organism evidence="3 4">
    <name type="scientific">Pseudothermotoga hypogea DSM 11164 = NBRC 106472</name>
    <dbReference type="NCBI Taxonomy" id="1123384"/>
    <lineage>
        <taxon>Bacteria</taxon>
        <taxon>Thermotogati</taxon>
        <taxon>Thermotogota</taxon>
        <taxon>Thermotogae</taxon>
        <taxon>Thermotogales</taxon>
        <taxon>Thermotogaceae</taxon>
        <taxon>Pseudothermotoga</taxon>
    </lineage>
</organism>
<keyword evidence="1" id="KW-0175">Coiled coil</keyword>
<dbReference type="CDD" id="cd01949">
    <property type="entry name" value="GGDEF"/>
    <property type="match status" value="1"/>
</dbReference>
<dbReference type="Pfam" id="PF00990">
    <property type="entry name" value="GGDEF"/>
    <property type="match status" value="1"/>
</dbReference>
<dbReference type="InterPro" id="IPR043128">
    <property type="entry name" value="Rev_trsase/Diguanyl_cyclase"/>
</dbReference>
<dbReference type="Gene3D" id="3.30.70.270">
    <property type="match status" value="1"/>
</dbReference>
<evidence type="ECO:0000256" key="1">
    <source>
        <dbReference type="SAM" id="Coils"/>
    </source>
</evidence>
<dbReference type="InterPro" id="IPR027417">
    <property type="entry name" value="P-loop_NTPase"/>
</dbReference>
<dbReference type="SMART" id="SM00267">
    <property type="entry name" value="GGDEF"/>
    <property type="match status" value="1"/>
</dbReference>
<dbReference type="PROSITE" id="PS50887">
    <property type="entry name" value="GGDEF"/>
    <property type="match status" value="1"/>
</dbReference>
<name>A0A0X1KUJ9_9THEM</name>
<dbReference type="Proteomes" id="UP000077469">
    <property type="component" value="Chromosome"/>
</dbReference>
<proteinExistence type="predicted"/>
<dbReference type="InterPro" id="IPR000160">
    <property type="entry name" value="GGDEF_dom"/>
</dbReference>
<dbReference type="SUPFAM" id="SSF55073">
    <property type="entry name" value="Nucleotide cyclase"/>
    <property type="match status" value="1"/>
</dbReference>
<dbReference type="Gene3D" id="1.25.40.10">
    <property type="entry name" value="Tetratricopeptide repeat domain"/>
    <property type="match status" value="1"/>
</dbReference>
<dbReference type="STRING" id="1123384.AJ81_10605"/>
<dbReference type="PATRIC" id="fig|1123384.7.peg.2127"/>
<dbReference type="PANTHER" id="PTHR45138:SF9">
    <property type="entry name" value="DIGUANYLATE CYCLASE DGCM-RELATED"/>
    <property type="match status" value="1"/>
</dbReference>
<gene>
    <name evidence="3" type="ORF">AJ81_10605</name>
</gene>
<evidence type="ECO:0000313" key="3">
    <source>
        <dbReference type="EMBL" id="AJC74933.1"/>
    </source>
</evidence>
<dbReference type="GO" id="GO:0005524">
    <property type="term" value="F:ATP binding"/>
    <property type="evidence" value="ECO:0007669"/>
    <property type="project" value="InterPro"/>
</dbReference>
<dbReference type="PANTHER" id="PTHR45138">
    <property type="entry name" value="REGULATORY COMPONENTS OF SENSORY TRANSDUCTION SYSTEM"/>
    <property type="match status" value="1"/>
</dbReference>
<accession>A0A0X1KUJ9</accession>
<dbReference type="Gene3D" id="3.40.50.300">
    <property type="entry name" value="P-loop containing nucleotide triphosphate hydrolases"/>
    <property type="match status" value="1"/>
</dbReference>
<reference evidence="3 4" key="1">
    <citation type="submission" date="2014-01" db="EMBL/GenBank/DDBJ databases">
        <title>Genome sequencing of Thermotog hypogea.</title>
        <authorList>
            <person name="Zhang X."/>
            <person name="Alvare G."/>
            <person name="Fristensky B."/>
            <person name="Chen L."/>
            <person name="Suen T."/>
            <person name="Chen Q."/>
            <person name="Ma K."/>
        </authorList>
    </citation>
    <scope>NUCLEOTIDE SEQUENCE [LARGE SCALE GENOMIC DNA]</scope>
    <source>
        <strain evidence="3 4">DSM 11164</strain>
    </source>
</reference>
<dbReference type="Pfam" id="PF01637">
    <property type="entry name" value="ATPase_2"/>
    <property type="match status" value="1"/>
</dbReference>
<dbReference type="SUPFAM" id="SSF48452">
    <property type="entry name" value="TPR-like"/>
    <property type="match status" value="1"/>
</dbReference>